<keyword evidence="1" id="KW-0472">Membrane</keyword>
<dbReference type="EMBL" id="FOMR01000011">
    <property type="protein sequence ID" value="SFE25259.1"/>
    <property type="molecule type" value="Genomic_DNA"/>
</dbReference>
<feature type="transmembrane region" description="Helical" evidence="1">
    <location>
        <begin position="149"/>
        <end position="168"/>
    </location>
</feature>
<reference evidence="3" key="1">
    <citation type="submission" date="2016-10" db="EMBL/GenBank/DDBJ databases">
        <authorList>
            <person name="Varghese N."/>
            <person name="Submissions S."/>
        </authorList>
    </citation>
    <scope>NUCLEOTIDE SEQUENCE [LARGE SCALE GENOMIC DNA]</scope>
    <source>
        <strain evidence="3">DSM 22530</strain>
    </source>
</reference>
<accession>A0A1I1Z0L2</accession>
<proteinExistence type="predicted"/>
<dbReference type="InterPro" id="IPR048147">
    <property type="entry name" value="CBO0543-like"/>
</dbReference>
<dbReference type="RefSeq" id="WP_090086624.1">
    <property type="nucleotide sequence ID" value="NZ_FOMR01000011.1"/>
</dbReference>
<organism evidence="2 3">
    <name type="scientific">Lentibacillus persicus</name>
    <dbReference type="NCBI Taxonomy" id="640948"/>
    <lineage>
        <taxon>Bacteria</taxon>
        <taxon>Bacillati</taxon>
        <taxon>Bacillota</taxon>
        <taxon>Bacilli</taxon>
        <taxon>Bacillales</taxon>
        <taxon>Bacillaceae</taxon>
        <taxon>Lentibacillus</taxon>
    </lineage>
</organism>
<evidence type="ECO:0000313" key="2">
    <source>
        <dbReference type="EMBL" id="SFE25259.1"/>
    </source>
</evidence>
<feature type="transmembrane region" description="Helical" evidence="1">
    <location>
        <begin position="25"/>
        <end position="44"/>
    </location>
</feature>
<evidence type="ECO:0000313" key="3">
    <source>
        <dbReference type="Proteomes" id="UP000199474"/>
    </source>
</evidence>
<sequence length="174" mass="21168">MHIIYNLLILLAGWRWGDWRNWEKYYPTILFFIVNDLLYNFITYNHPFWDFNENVFRVQFFNHTTLSLLIMFVSYPVTILIYLKKFFGTTKWNVRLFHFMLWVIIYLAVEHINLHIGLISHHNGWSMCYSVPFVIAMFIIFPIHYRNPLLAWLITLGILILLTIPFDFPLDKMK</sequence>
<keyword evidence="1" id="KW-1133">Transmembrane helix</keyword>
<feature type="transmembrane region" description="Helical" evidence="1">
    <location>
        <begin position="65"/>
        <end position="83"/>
    </location>
</feature>
<feature type="transmembrane region" description="Helical" evidence="1">
    <location>
        <begin position="95"/>
        <end position="112"/>
    </location>
</feature>
<dbReference type="AlphaFoldDB" id="A0A1I1Z0L2"/>
<keyword evidence="3" id="KW-1185">Reference proteome</keyword>
<gene>
    <name evidence="2" type="ORF">SAMN05216238_11157</name>
</gene>
<protein>
    <submittedName>
        <fullName evidence="2">Uncharacterized protein</fullName>
    </submittedName>
</protein>
<name>A0A1I1Z0L2_9BACI</name>
<dbReference type="NCBIfam" id="NF041644">
    <property type="entry name" value="CBO0543_fam"/>
    <property type="match status" value="1"/>
</dbReference>
<feature type="transmembrane region" description="Helical" evidence="1">
    <location>
        <begin position="124"/>
        <end position="143"/>
    </location>
</feature>
<keyword evidence="1" id="KW-0812">Transmembrane</keyword>
<dbReference type="Proteomes" id="UP000199474">
    <property type="component" value="Unassembled WGS sequence"/>
</dbReference>
<evidence type="ECO:0000256" key="1">
    <source>
        <dbReference type="SAM" id="Phobius"/>
    </source>
</evidence>
<dbReference type="STRING" id="640948.SAMN05216238_11157"/>